<reference evidence="2" key="4">
    <citation type="submission" date="2016-08" db="EMBL/GenBank/DDBJ databases">
        <title>Sequencing, Assembly and Comparative Genomics of S. aureofaciens ATCC 10762.</title>
        <authorList>
            <person name="Gradnigo J.S."/>
            <person name="Johnson N."/>
            <person name="Somerville G.A."/>
        </authorList>
    </citation>
    <scope>NUCLEOTIDE SEQUENCE [LARGE SCALE GENOMIC DNA]</scope>
    <source>
        <strain evidence="2">ATCC 10762</strain>
    </source>
</reference>
<name>A0A1E7N1Q3_KITAU</name>
<dbReference type="AlphaFoldDB" id="A0A1E7N1Q3"/>
<gene>
    <name evidence="1" type="ORF">GCM10010502_72670</name>
    <name evidence="2" type="ORF">HS99_0008830</name>
</gene>
<sequence length="77" mass="8157">MPLPGHGDVLTLGGEPQAVAWLPDHLVFAGGATRTRTRASRAVAEATARDEGWEDAVTVELSGGRYLLTDASYEGDF</sequence>
<dbReference type="EMBL" id="JPRF03000043">
    <property type="protein sequence ID" value="OEV34596.1"/>
    <property type="molecule type" value="Genomic_DNA"/>
</dbReference>
<proteinExistence type="predicted"/>
<dbReference type="KEGG" id="kau:B6264_26965"/>
<comment type="caution">
    <text evidence="2">The sequence shown here is derived from an EMBL/GenBank/DDBJ whole genome shotgun (WGS) entry which is preliminary data.</text>
</comment>
<accession>A0A1E7N1Q3</accession>
<reference evidence="2 3" key="2">
    <citation type="submission" date="2014-07" db="EMBL/GenBank/DDBJ databases">
        <authorList>
            <person name="Zhang J.E."/>
            <person name="Yang H."/>
            <person name="Guo J."/>
            <person name="Deng Z."/>
            <person name="Luo H."/>
            <person name="Luo M."/>
            <person name="Zhao B."/>
        </authorList>
    </citation>
    <scope>NUCLEOTIDE SEQUENCE [LARGE SCALE GENOMIC DNA]</scope>
    <source>
        <strain evidence="2">ATCC 10762</strain>
        <strain evidence="3">ATCC 10762 / DSM 40127 / CCM 3239 / JCM 4008 / LMG 5968 / NBRC 12843 / NCIMB 8234 / A-377</strain>
    </source>
</reference>
<dbReference type="EMBL" id="BMUB01000042">
    <property type="protein sequence ID" value="GGV07008.1"/>
    <property type="molecule type" value="Genomic_DNA"/>
</dbReference>
<reference evidence="3" key="3">
    <citation type="submission" date="2016-08" db="EMBL/GenBank/DDBJ databases">
        <title>Sequencing, assembly and comparative genomics of S. aureofaciens ATCC 10762.</title>
        <authorList>
            <person name="Gradnigo J.S."/>
            <person name="Johnson N."/>
            <person name="Somerville G.A."/>
        </authorList>
    </citation>
    <scope>NUCLEOTIDE SEQUENCE [LARGE SCALE GENOMIC DNA]</scope>
    <source>
        <strain evidence="3">ATCC 10762 / DSM 40127 / CCM 3239 / JCM 4008 / LMG 5968 / NBRC 12843 / NCIMB 8234 / A-377</strain>
    </source>
</reference>
<evidence type="ECO:0000313" key="2">
    <source>
        <dbReference type="EMBL" id="OEV34596.1"/>
    </source>
</evidence>
<evidence type="ECO:0000313" key="3">
    <source>
        <dbReference type="Proteomes" id="UP000037395"/>
    </source>
</evidence>
<dbReference type="Proteomes" id="UP000610124">
    <property type="component" value="Unassembled WGS sequence"/>
</dbReference>
<keyword evidence="3" id="KW-1185">Reference proteome</keyword>
<dbReference type="Proteomes" id="UP000037395">
    <property type="component" value="Unassembled WGS sequence"/>
</dbReference>
<reference evidence="1" key="1">
    <citation type="journal article" date="2014" name="Int. J. Syst. Evol. Microbiol.">
        <title>Complete genome sequence of Corynebacterium casei LMG S-19264T (=DSM 44701T), isolated from a smear-ripened cheese.</title>
        <authorList>
            <consortium name="US DOE Joint Genome Institute (JGI-PGF)"/>
            <person name="Walter F."/>
            <person name="Albersmeier A."/>
            <person name="Kalinowski J."/>
            <person name="Ruckert C."/>
        </authorList>
    </citation>
    <scope>NUCLEOTIDE SEQUENCE</scope>
    <source>
        <strain evidence="1">JCM 4434</strain>
    </source>
</reference>
<protein>
    <submittedName>
        <fullName evidence="2">Uncharacterized protein</fullName>
    </submittedName>
</protein>
<evidence type="ECO:0000313" key="1">
    <source>
        <dbReference type="EMBL" id="GGV07008.1"/>
    </source>
</evidence>
<accession>A0A8H9HZL7</accession>
<reference evidence="1" key="5">
    <citation type="submission" date="2020-09" db="EMBL/GenBank/DDBJ databases">
        <authorList>
            <person name="Sun Q."/>
            <person name="Ohkuma M."/>
        </authorList>
    </citation>
    <scope>NUCLEOTIDE SEQUENCE</scope>
    <source>
        <strain evidence="1">JCM 4434</strain>
    </source>
</reference>
<organism evidence="2 3">
    <name type="scientific">Kitasatospora aureofaciens</name>
    <name type="common">Streptomyces aureofaciens</name>
    <dbReference type="NCBI Taxonomy" id="1894"/>
    <lineage>
        <taxon>Bacteria</taxon>
        <taxon>Bacillati</taxon>
        <taxon>Actinomycetota</taxon>
        <taxon>Actinomycetes</taxon>
        <taxon>Kitasatosporales</taxon>
        <taxon>Streptomycetaceae</taxon>
        <taxon>Kitasatospora</taxon>
    </lineage>
</organism>